<name>A0ABQ3GVG6_9NEIS</name>
<dbReference type="Gene3D" id="3.10.450.50">
    <property type="match status" value="1"/>
</dbReference>
<sequence>MAALAERNIAQASPLHAADFQLVTPVGMTLSRDQYLGAIAAGMLVYHVWKPGPIDVRLYGEAAALRYRSDMEVSFGTRHVPRTAYWHTDLYEKRNGTWQVVWSQATGIQPVT</sequence>
<organism evidence="2 3">
    <name type="scientific">Jeongeupia chitinilytica</name>
    <dbReference type="NCBI Taxonomy" id="1041641"/>
    <lineage>
        <taxon>Bacteria</taxon>
        <taxon>Pseudomonadati</taxon>
        <taxon>Pseudomonadota</taxon>
        <taxon>Betaproteobacteria</taxon>
        <taxon>Neisseriales</taxon>
        <taxon>Chitinibacteraceae</taxon>
        <taxon>Jeongeupia</taxon>
    </lineage>
</organism>
<dbReference type="InterPro" id="IPR032710">
    <property type="entry name" value="NTF2-like_dom_sf"/>
</dbReference>
<dbReference type="SUPFAM" id="SSF54427">
    <property type="entry name" value="NTF2-like"/>
    <property type="match status" value="1"/>
</dbReference>
<dbReference type="InterPro" id="IPR027843">
    <property type="entry name" value="DUF4440"/>
</dbReference>
<keyword evidence="3" id="KW-1185">Reference proteome</keyword>
<proteinExistence type="predicted"/>
<dbReference type="Pfam" id="PF14534">
    <property type="entry name" value="DUF4440"/>
    <property type="match status" value="1"/>
</dbReference>
<comment type="caution">
    <text evidence="2">The sequence shown here is derived from an EMBL/GenBank/DDBJ whole genome shotgun (WGS) entry which is preliminary data.</text>
</comment>
<accession>A0ABQ3GVG6</accession>
<dbReference type="EMBL" id="BMYO01000001">
    <property type="protein sequence ID" value="GHD57021.1"/>
    <property type="molecule type" value="Genomic_DNA"/>
</dbReference>
<protein>
    <recommendedName>
        <fullName evidence="1">DUF4440 domain-containing protein</fullName>
    </recommendedName>
</protein>
<reference evidence="3" key="1">
    <citation type="journal article" date="2019" name="Int. J. Syst. Evol. Microbiol.">
        <title>The Global Catalogue of Microorganisms (GCM) 10K type strain sequencing project: providing services to taxonomists for standard genome sequencing and annotation.</title>
        <authorList>
            <consortium name="The Broad Institute Genomics Platform"/>
            <consortium name="The Broad Institute Genome Sequencing Center for Infectious Disease"/>
            <person name="Wu L."/>
            <person name="Ma J."/>
        </authorList>
    </citation>
    <scope>NUCLEOTIDE SEQUENCE [LARGE SCALE GENOMIC DNA]</scope>
    <source>
        <strain evidence="3">KCTC 23701</strain>
    </source>
</reference>
<evidence type="ECO:0000259" key="1">
    <source>
        <dbReference type="Pfam" id="PF14534"/>
    </source>
</evidence>
<evidence type="ECO:0000313" key="2">
    <source>
        <dbReference type="EMBL" id="GHD57021.1"/>
    </source>
</evidence>
<evidence type="ECO:0000313" key="3">
    <source>
        <dbReference type="Proteomes" id="UP000604737"/>
    </source>
</evidence>
<dbReference type="Proteomes" id="UP000604737">
    <property type="component" value="Unassembled WGS sequence"/>
</dbReference>
<feature type="domain" description="DUF4440" evidence="1">
    <location>
        <begin position="2"/>
        <end position="100"/>
    </location>
</feature>
<gene>
    <name evidence="2" type="ORF">GCM10007350_05080</name>
</gene>